<dbReference type="PROSITE" id="PS00356">
    <property type="entry name" value="HTH_LACI_1"/>
    <property type="match status" value="1"/>
</dbReference>
<accession>A0ABP6QBP5</accession>
<gene>
    <name evidence="5" type="ORF">GCM10010468_40690</name>
</gene>
<dbReference type="PANTHER" id="PTHR30146:SF153">
    <property type="entry name" value="LACTOSE OPERON REPRESSOR"/>
    <property type="match status" value="1"/>
</dbReference>
<dbReference type="Gene3D" id="3.40.50.2300">
    <property type="match status" value="2"/>
</dbReference>
<dbReference type="CDD" id="cd01392">
    <property type="entry name" value="HTH_LacI"/>
    <property type="match status" value="1"/>
</dbReference>
<keyword evidence="6" id="KW-1185">Reference proteome</keyword>
<dbReference type="PROSITE" id="PS50932">
    <property type="entry name" value="HTH_LACI_2"/>
    <property type="match status" value="1"/>
</dbReference>
<dbReference type="InterPro" id="IPR010982">
    <property type="entry name" value="Lambda_DNA-bd_dom_sf"/>
</dbReference>
<dbReference type="InterPro" id="IPR028082">
    <property type="entry name" value="Peripla_BP_I"/>
</dbReference>
<dbReference type="EMBL" id="BAAAUV010000009">
    <property type="protein sequence ID" value="GAA3217714.1"/>
    <property type="molecule type" value="Genomic_DNA"/>
</dbReference>
<dbReference type="Proteomes" id="UP001501237">
    <property type="component" value="Unassembled WGS sequence"/>
</dbReference>
<dbReference type="PANTHER" id="PTHR30146">
    <property type="entry name" value="LACI-RELATED TRANSCRIPTIONAL REPRESSOR"/>
    <property type="match status" value="1"/>
</dbReference>
<evidence type="ECO:0000259" key="4">
    <source>
        <dbReference type="PROSITE" id="PS50932"/>
    </source>
</evidence>
<sequence length="336" mass="35851">MVKISDVARHAGVSPSTVSYVLSGKRTISEDTRRRVQESIDALGYTPHAGARALASNRSNVLALMLPLRPGIHVPVVMQFAASVVTTARAHEHDVLLLTQEEGADGLRRVAGSALADALIVMDVQLHDDRIPQLRTLDRPSVLIGFPAEPDGLTCVDLDFRAAGALCVEHLAALGHRCVDLVGSPPEVYERETGFAQRVAEGFREAGAAHGVTSVIHPCEATPEAARRTAERLLALHPELTAIVVHNEPIVAPLVAAFRDLGLRVPEDLSVVALCPDEIAERAPMPLTSVAIPAEELGSRAVQLLMAKLDGRPVPDATLLPPRLTVRSSSAVRRPA</sequence>
<dbReference type="Pfam" id="PF13377">
    <property type="entry name" value="Peripla_BP_3"/>
    <property type="match status" value="1"/>
</dbReference>
<dbReference type="SUPFAM" id="SSF53822">
    <property type="entry name" value="Periplasmic binding protein-like I"/>
    <property type="match status" value="1"/>
</dbReference>
<dbReference type="Pfam" id="PF00356">
    <property type="entry name" value="LacI"/>
    <property type="match status" value="1"/>
</dbReference>
<evidence type="ECO:0000256" key="3">
    <source>
        <dbReference type="ARBA" id="ARBA00023163"/>
    </source>
</evidence>
<evidence type="ECO:0000313" key="5">
    <source>
        <dbReference type="EMBL" id="GAA3217714.1"/>
    </source>
</evidence>
<evidence type="ECO:0000313" key="6">
    <source>
        <dbReference type="Proteomes" id="UP001501237"/>
    </source>
</evidence>
<dbReference type="Gene3D" id="1.10.260.40">
    <property type="entry name" value="lambda repressor-like DNA-binding domains"/>
    <property type="match status" value="1"/>
</dbReference>
<keyword evidence="2 5" id="KW-0238">DNA-binding</keyword>
<feature type="domain" description="HTH lacI-type" evidence="4">
    <location>
        <begin position="2"/>
        <end position="56"/>
    </location>
</feature>
<dbReference type="CDD" id="cd06267">
    <property type="entry name" value="PBP1_LacI_sugar_binding-like"/>
    <property type="match status" value="1"/>
</dbReference>
<name>A0ABP6QBP5_9ACTN</name>
<comment type="caution">
    <text evidence="5">The sequence shown here is derived from an EMBL/GenBank/DDBJ whole genome shotgun (WGS) entry which is preliminary data.</text>
</comment>
<keyword evidence="3" id="KW-0804">Transcription</keyword>
<dbReference type="GO" id="GO:0003677">
    <property type="term" value="F:DNA binding"/>
    <property type="evidence" value="ECO:0007669"/>
    <property type="project" value="UniProtKB-KW"/>
</dbReference>
<reference evidence="6" key="1">
    <citation type="journal article" date="2019" name="Int. J. Syst. Evol. Microbiol.">
        <title>The Global Catalogue of Microorganisms (GCM) 10K type strain sequencing project: providing services to taxonomists for standard genome sequencing and annotation.</title>
        <authorList>
            <consortium name="The Broad Institute Genomics Platform"/>
            <consortium name="The Broad Institute Genome Sequencing Center for Infectious Disease"/>
            <person name="Wu L."/>
            <person name="Ma J."/>
        </authorList>
    </citation>
    <scope>NUCLEOTIDE SEQUENCE [LARGE SCALE GENOMIC DNA]</scope>
    <source>
        <strain evidence="6">JCM 9377</strain>
    </source>
</reference>
<dbReference type="SMART" id="SM00354">
    <property type="entry name" value="HTH_LACI"/>
    <property type="match status" value="1"/>
</dbReference>
<evidence type="ECO:0000256" key="1">
    <source>
        <dbReference type="ARBA" id="ARBA00023015"/>
    </source>
</evidence>
<proteinExistence type="predicted"/>
<dbReference type="InterPro" id="IPR000843">
    <property type="entry name" value="HTH_LacI"/>
</dbReference>
<protein>
    <submittedName>
        <fullName evidence="5">LacI family DNA-binding transcriptional regulator</fullName>
    </submittedName>
</protein>
<dbReference type="SUPFAM" id="SSF47413">
    <property type="entry name" value="lambda repressor-like DNA-binding domains"/>
    <property type="match status" value="1"/>
</dbReference>
<organism evidence="5 6">
    <name type="scientific">Actinocorallia longicatena</name>
    <dbReference type="NCBI Taxonomy" id="111803"/>
    <lineage>
        <taxon>Bacteria</taxon>
        <taxon>Bacillati</taxon>
        <taxon>Actinomycetota</taxon>
        <taxon>Actinomycetes</taxon>
        <taxon>Streptosporangiales</taxon>
        <taxon>Thermomonosporaceae</taxon>
        <taxon>Actinocorallia</taxon>
    </lineage>
</organism>
<evidence type="ECO:0000256" key="2">
    <source>
        <dbReference type="ARBA" id="ARBA00023125"/>
    </source>
</evidence>
<dbReference type="InterPro" id="IPR046335">
    <property type="entry name" value="LacI/GalR-like_sensor"/>
</dbReference>
<keyword evidence="1" id="KW-0805">Transcription regulation</keyword>